<dbReference type="GO" id="GO:0006313">
    <property type="term" value="P:DNA transposition"/>
    <property type="evidence" value="ECO:0007669"/>
    <property type="project" value="InterPro"/>
</dbReference>
<organism evidence="3 4">
    <name type="scientific">Ectothiorhodosinus mongolicus</name>
    <dbReference type="NCBI Taxonomy" id="233100"/>
    <lineage>
        <taxon>Bacteria</taxon>
        <taxon>Pseudomonadati</taxon>
        <taxon>Pseudomonadota</taxon>
        <taxon>Gammaproteobacteria</taxon>
        <taxon>Chromatiales</taxon>
        <taxon>Ectothiorhodospiraceae</taxon>
        <taxon>Ectothiorhodosinus</taxon>
    </lineage>
</organism>
<dbReference type="AlphaFoldDB" id="A0A1R3VVG6"/>
<dbReference type="Proteomes" id="UP000223759">
    <property type="component" value="Unassembled WGS sequence"/>
</dbReference>
<dbReference type="GO" id="GO:0004803">
    <property type="term" value="F:transposase activity"/>
    <property type="evidence" value="ECO:0007669"/>
    <property type="project" value="InterPro"/>
</dbReference>
<dbReference type="InterPro" id="IPR052546">
    <property type="entry name" value="Transposase_8_domain"/>
</dbReference>
<name>A0A1R3VVG6_9GAMM</name>
<evidence type="ECO:0000313" key="4">
    <source>
        <dbReference type="Proteomes" id="UP000223759"/>
    </source>
</evidence>
<keyword evidence="4" id="KW-1185">Reference proteome</keyword>
<dbReference type="Pfam" id="PF01527">
    <property type="entry name" value="HTH_Tnp_1"/>
    <property type="match status" value="1"/>
</dbReference>
<dbReference type="PANTHER" id="PTHR33609">
    <property type="entry name" value="LOW CALCIUM RESPONSE LOCUS PROTEIN S"/>
    <property type="match status" value="1"/>
</dbReference>
<evidence type="ECO:0000313" key="3">
    <source>
        <dbReference type="EMBL" id="SIT68325.1"/>
    </source>
</evidence>
<sequence>MGEVLMKKSRFTETQIVSILKQAEQGRKVGDICREYGISSACYYQWKSKYGGLEASDLKRLKEIQAENNRLKKMYAEMAMENQALKDLLGKL</sequence>
<comment type="similarity">
    <text evidence="1">Belongs to the transposase 8 family.</text>
</comment>
<dbReference type="InterPro" id="IPR002514">
    <property type="entry name" value="Transposase_8"/>
</dbReference>
<dbReference type="EMBL" id="FTPK01000002">
    <property type="protein sequence ID" value="SIT68325.1"/>
    <property type="molecule type" value="Genomic_DNA"/>
</dbReference>
<protein>
    <submittedName>
        <fullName evidence="3">Putative transposase</fullName>
    </submittedName>
</protein>
<reference evidence="3 4" key="1">
    <citation type="submission" date="2017-01" db="EMBL/GenBank/DDBJ databases">
        <authorList>
            <person name="Mah S.A."/>
            <person name="Swanson W.J."/>
            <person name="Moy G.W."/>
            <person name="Vacquier V.D."/>
        </authorList>
    </citation>
    <scope>NUCLEOTIDE SEQUENCE [LARGE SCALE GENOMIC DNA]</scope>
    <source>
        <strain evidence="3 4">M9</strain>
    </source>
</reference>
<dbReference type="PANTHER" id="PTHR33609:SF5">
    <property type="entry name" value="LOW CALCIUM RESPONSE LOCUS PROTEIN S"/>
    <property type="match status" value="1"/>
</dbReference>
<proteinExistence type="inferred from homology"/>
<keyword evidence="2" id="KW-0175">Coiled coil</keyword>
<dbReference type="SUPFAM" id="SSF46689">
    <property type="entry name" value="Homeodomain-like"/>
    <property type="match status" value="1"/>
</dbReference>
<gene>
    <name evidence="3" type="ORF">SAMN05216526_0822</name>
</gene>
<evidence type="ECO:0000256" key="1">
    <source>
        <dbReference type="ARBA" id="ARBA00009964"/>
    </source>
</evidence>
<feature type="coiled-coil region" evidence="2">
    <location>
        <begin position="61"/>
        <end position="88"/>
    </location>
</feature>
<accession>A0A1R3VVG6</accession>
<dbReference type="InterPro" id="IPR009057">
    <property type="entry name" value="Homeodomain-like_sf"/>
</dbReference>
<evidence type="ECO:0000256" key="2">
    <source>
        <dbReference type="SAM" id="Coils"/>
    </source>
</evidence>
<dbReference type="GO" id="GO:0003677">
    <property type="term" value="F:DNA binding"/>
    <property type="evidence" value="ECO:0007669"/>
    <property type="project" value="InterPro"/>
</dbReference>